<proteinExistence type="predicted"/>
<comment type="caution">
    <text evidence="1">The sequence shown here is derived from an EMBL/GenBank/DDBJ whole genome shotgun (WGS) entry which is preliminary data.</text>
</comment>
<feature type="non-terminal residue" evidence="1">
    <location>
        <position position="114"/>
    </location>
</feature>
<name>A0A820MLY5_9BILA</name>
<dbReference type="Proteomes" id="UP000663836">
    <property type="component" value="Unassembled WGS sequence"/>
</dbReference>
<evidence type="ECO:0000313" key="2">
    <source>
        <dbReference type="Proteomes" id="UP000663836"/>
    </source>
</evidence>
<reference evidence="1" key="1">
    <citation type="submission" date="2021-02" db="EMBL/GenBank/DDBJ databases">
        <authorList>
            <person name="Nowell W R."/>
        </authorList>
    </citation>
    <scope>NUCLEOTIDE SEQUENCE</scope>
</reference>
<evidence type="ECO:0000313" key="1">
    <source>
        <dbReference type="EMBL" id="CAF4376255.1"/>
    </source>
</evidence>
<gene>
    <name evidence="1" type="ORF">JBS370_LOCUS42698</name>
</gene>
<accession>A0A820MLY5</accession>
<protein>
    <submittedName>
        <fullName evidence="1">Uncharacterized protein</fullName>
    </submittedName>
</protein>
<dbReference type="AlphaFoldDB" id="A0A820MLY5"/>
<feature type="non-terminal residue" evidence="1">
    <location>
        <position position="1"/>
    </location>
</feature>
<organism evidence="1 2">
    <name type="scientific">Rotaria sordida</name>
    <dbReference type="NCBI Taxonomy" id="392033"/>
    <lineage>
        <taxon>Eukaryota</taxon>
        <taxon>Metazoa</taxon>
        <taxon>Spiralia</taxon>
        <taxon>Gnathifera</taxon>
        <taxon>Rotifera</taxon>
        <taxon>Eurotatoria</taxon>
        <taxon>Bdelloidea</taxon>
        <taxon>Philodinida</taxon>
        <taxon>Philodinidae</taxon>
        <taxon>Rotaria</taxon>
    </lineage>
</organism>
<sequence length="114" mass="13481">IESFFQLYDLRFNCTYLLNIKPIVSKLRIKKSFQTYFNVSSCQLIQIYGTIRPSCQINENLSSLNLIITRNESGIQFYWHDMRPLVHDDSNIIYQLRIEQLPSHIELISVDLLP</sequence>
<dbReference type="EMBL" id="CAJOBD010058916">
    <property type="protein sequence ID" value="CAF4376255.1"/>
    <property type="molecule type" value="Genomic_DNA"/>
</dbReference>